<dbReference type="EMBL" id="JARJCN010000011">
    <property type="protein sequence ID" value="KAJ7096779.1"/>
    <property type="molecule type" value="Genomic_DNA"/>
</dbReference>
<name>A0AAD6UH62_9AGAR</name>
<proteinExistence type="predicted"/>
<feature type="non-terminal residue" evidence="2">
    <location>
        <position position="732"/>
    </location>
</feature>
<gene>
    <name evidence="2" type="ORF">B0H15DRAFT_1019768</name>
</gene>
<feature type="compositionally biased region" description="Polar residues" evidence="1">
    <location>
        <begin position="465"/>
        <end position="477"/>
    </location>
</feature>
<feature type="compositionally biased region" description="Basic and acidic residues" evidence="1">
    <location>
        <begin position="693"/>
        <end position="702"/>
    </location>
</feature>
<dbReference type="Proteomes" id="UP001222325">
    <property type="component" value="Unassembled WGS sequence"/>
</dbReference>
<feature type="region of interest" description="Disordered" evidence="1">
    <location>
        <begin position="111"/>
        <end position="137"/>
    </location>
</feature>
<feature type="compositionally biased region" description="Basic residues" evidence="1">
    <location>
        <begin position="703"/>
        <end position="717"/>
    </location>
</feature>
<evidence type="ECO:0000313" key="2">
    <source>
        <dbReference type="EMBL" id="KAJ7096779.1"/>
    </source>
</evidence>
<accession>A0AAD6UH62</accession>
<comment type="caution">
    <text evidence="2">The sequence shown here is derived from an EMBL/GenBank/DDBJ whole genome shotgun (WGS) entry which is preliminary data.</text>
</comment>
<organism evidence="2 3">
    <name type="scientific">Mycena belliarum</name>
    <dbReference type="NCBI Taxonomy" id="1033014"/>
    <lineage>
        <taxon>Eukaryota</taxon>
        <taxon>Fungi</taxon>
        <taxon>Dikarya</taxon>
        <taxon>Basidiomycota</taxon>
        <taxon>Agaricomycotina</taxon>
        <taxon>Agaricomycetes</taxon>
        <taxon>Agaricomycetidae</taxon>
        <taxon>Agaricales</taxon>
        <taxon>Marasmiineae</taxon>
        <taxon>Mycenaceae</taxon>
        <taxon>Mycena</taxon>
    </lineage>
</organism>
<dbReference type="AlphaFoldDB" id="A0AAD6UH62"/>
<reference evidence="2" key="1">
    <citation type="submission" date="2023-03" db="EMBL/GenBank/DDBJ databases">
        <title>Massive genome expansion in bonnet fungi (Mycena s.s.) driven by repeated elements and novel gene families across ecological guilds.</title>
        <authorList>
            <consortium name="Lawrence Berkeley National Laboratory"/>
            <person name="Harder C.B."/>
            <person name="Miyauchi S."/>
            <person name="Viragh M."/>
            <person name="Kuo A."/>
            <person name="Thoen E."/>
            <person name="Andreopoulos B."/>
            <person name="Lu D."/>
            <person name="Skrede I."/>
            <person name="Drula E."/>
            <person name="Henrissat B."/>
            <person name="Morin E."/>
            <person name="Kohler A."/>
            <person name="Barry K."/>
            <person name="LaButti K."/>
            <person name="Morin E."/>
            <person name="Salamov A."/>
            <person name="Lipzen A."/>
            <person name="Mereny Z."/>
            <person name="Hegedus B."/>
            <person name="Baldrian P."/>
            <person name="Stursova M."/>
            <person name="Weitz H."/>
            <person name="Taylor A."/>
            <person name="Grigoriev I.V."/>
            <person name="Nagy L.G."/>
            <person name="Martin F."/>
            <person name="Kauserud H."/>
        </authorList>
    </citation>
    <scope>NUCLEOTIDE SEQUENCE</scope>
    <source>
        <strain evidence="2">CBHHK173m</strain>
    </source>
</reference>
<protein>
    <submittedName>
        <fullName evidence="2">Uncharacterized protein</fullName>
    </submittedName>
</protein>
<evidence type="ECO:0000313" key="3">
    <source>
        <dbReference type="Proteomes" id="UP001222325"/>
    </source>
</evidence>
<feature type="region of interest" description="Disordered" evidence="1">
    <location>
        <begin position="294"/>
        <end position="317"/>
    </location>
</feature>
<evidence type="ECO:0000256" key="1">
    <source>
        <dbReference type="SAM" id="MobiDB-lite"/>
    </source>
</evidence>
<feature type="compositionally biased region" description="Basic residues" evidence="1">
    <location>
        <begin position="627"/>
        <end position="641"/>
    </location>
</feature>
<sequence>MPSALSPPPWASSWLDDVAPRDRVLVDAYCLPLWIASHSILVSLGGTVRTRGAGFDAETIGSCSMCCDPASFTLALPRLTHFTPPLSRQLCRQHSGTIDWCSCAVDRSPPPSAPAPNLRDPVAPPGRGASPHSSPRRRCNALAPNGLPYACERGHNAAGLLITDSPCVLRRTSDPPVRLTSDAFPEYCRRAHLSASIRATSLEIIAPLPAIIVTMPKLVNNGRLHQAIINGALRFYGPSNLRPGVVALFDFKPVERFAARCCRAITKMSIETIASILIQPQIWSITDDFVGWPTPSSSDRRPSLGASRTVPKRPDPLPTHRYTSIRGTCIEIIATRYYRFCLEPWSVCGSLVTLPVSCYCSTLPHKSAAGLTSNQRCRTSLQISRRRSDRLQTSHEFASSGLQKSSPLLASSHVIDFDEPDDLLVQDWTLRKCLVPRGSESAEAMLEAIDQVVRARSAHDPLQTRRIQQSSSTNFKSPSPRKPNIDPSTGRGGSAERAVQARNLSPNSELYGASNRPKLKLASKPNISVRALAVAAADVPPPALAAAASAAPCANPASAAAAPARERRSQRIRALPRPITRCALRRLRGERPSDERRALRAGTPGAALRIRAPAPLSPPRAGQGRTRATRVKRGTALRARRAPFADSTPLGPRDRRRARPRFERPSIRGRATSAADGEVVPGARAALSSTRRAGPDPRDTRRAVLRRFAKSGGRRSRTVPARDSTLLGPRDR</sequence>
<feature type="region of interest" description="Disordered" evidence="1">
    <location>
        <begin position="611"/>
        <end position="732"/>
    </location>
</feature>
<keyword evidence="3" id="KW-1185">Reference proteome</keyword>
<feature type="region of interest" description="Disordered" evidence="1">
    <location>
        <begin position="457"/>
        <end position="497"/>
    </location>
</feature>